<gene>
    <name evidence="2" type="ORF">PoB_006050100</name>
</gene>
<reference evidence="2 3" key="1">
    <citation type="journal article" date="2021" name="Elife">
        <title>Chloroplast acquisition without the gene transfer in kleptoplastic sea slugs, Plakobranchus ocellatus.</title>
        <authorList>
            <person name="Maeda T."/>
            <person name="Takahashi S."/>
            <person name="Yoshida T."/>
            <person name="Shimamura S."/>
            <person name="Takaki Y."/>
            <person name="Nagai Y."/>
            <person name="Toyoda A."/>
            <person name="Suzuki Y."/>
            <person name="Arimoto A."/>
            <person name="Ishii H."/>
            <person name="Satoh N."/>
            <person name="Nishiyama T."/>
            <person name="Hasebe M."/>
            <person name="Maruyama T."/>
            <person name="Minagawa J."/>
            <person name="Obokata J."/>
            <person name="Shigenobu S."/>
        </authorList>
    </citation>
    <scope>NUCLEOTIDE SEQUENCE [LARGE SCALE GENOMIC DNA]</scope>
</reference>
<organism evidence="2 3">
    <name type="scientific">Plakobranchus ocellatus</name>
    <dbReference type="NCBI Taxonomy" id="259542"/>
    <lineage>
        <taxon>Eukaryota</taxon>
        <taxon>Metazoa</taxon>
        <taxon>Spiralia</taxon>
        <taxon>Lophotrochozoa</taxon>
        <taxon>Mollusca</taxon>
        <taxon>Gastropoda</taxon>
        <taxon>Heterobranchia</taxon>
        <taxon>Euthyneura</taxon>
        <taxon>Panpulmonata</taxon>
        <taxon>Sacoglossa</taxon>
        <taxon>Placobranchoidea</taxon>
        <taxon>Plakobranchidae</taxon>
        <taxon>Plakobranchus</taxon>
    </lineage>
</organism>
<protein>
    <submittedName>
        <fullName evidence="2">Polyprotein</fullName>
    </submittedName>
</protein>
<name>A0AAV4CQ67_9GAST</name>
<keyword evidence="3" id="KW-1185">Reference proteome</keyword>
<evidence type="ECO:0000313" key="3">
    <source>
        <dbReference type="Proteomes" id="UP000735302"/>
    </source>
</evidence>
<dbReference type="Proteomes" id="UP000735302">
    <property type="component" value="Unassembled WGS sequence"/>
</dbReference>
<accession>A0AAV4CQ67</accession>
<comment type="caution">
    <text evidence="2">The sequence shown here is derived from an EMBL/GenBank/DDBJ whole genome shotgun (WGS) entry which is preliminary data.</text>
</comment>
<dbReference type="InterPro" id="IPR026960">
    <property type="entry name" value="RVT-Znf"/>
</dbReference>
<proteinExistence type="predicted"/>
<dbReference type="AlphaFoldDB" id="A0AAV4CQ67"/>
<feature type="domain" description="Reverse transcriptase zinc-binding" evidence="1">
    <location>
        <begin position="23"/>
        <end position="70"/>
    </location>
</feature>
<dbReference type="EMBL" id="BLXT01006848">
    <property type="protein sequence ID" value="GFO33996.1"/>
    <property type="molecule type" value="Genomic_DNA"/>
</dbReference>
<dbReference type="Pfam" id="PF13966">
    <property type="entry name" value="zf-RVT"/>
    <property type="match status" value="1"/>
</dbReference>
<evidence type="ECO:0000259" key="1">
    <source>
        <dbReference type="Pfam" id="PF13966"/>
    </source>
</evidence>
<sequence length="105" mass="12168">MYYSLLQRSLTLNEILHTPTLRISFLIRAAYDPLPSNANLMQWTMKDNPTCPLCREKQTIEHILSSCKVALIQGRYTWRHNKVLQELAIAICDAKGLPVQLSHRY</sequence>
<evidence type="ECO:0000313" key="2">
    <source>
        <dbReference type="EMBL" id="GFO33996.1"/>
    </source>
</evidence>